<dbReference type="OrthoDB" id="329282at2"/>
<sequence>MTVVRRLARPMLAAIFIKNGIDQVRHAGDLAPSAEPLAHRAAGVLRLPDDPVLLVRLNGAVTVGAGVLFALGKAPRLAATVLAVTAAPSVVVNHPFWSEKDSTVRAEVLGDFLADVGLLGAALLAAADTAGKPGALWRGKRAGRDAQRLAKLAAREALHAAELGKKDVQLAAAKLG</sequence>
<dbReference type="EMBL" id="PVZF01000005">
    <property type="protein sequence ID" value="PRY15094.1"/>
    <property type="molecule type" value="Genomic_DNA"/>
</dbReference>
<keyword evidence="2" id="KW-0812">Transmembrane</keyword>
<evidence type="ECO:0000256" key="4">
    <source>
        <dbReference type="ARBA" id="ARBA00023136"/>
    </source>
</evidence>
<proteinExistence type="predicted"/>
<organism evidence="5 6">
    <name type="scientific">Kineococcus rhizosphaerae</name>
    <dbReference type="NCBI Taxonomy" id="559628"/>
    <lineage>
        <taxon>Bacteria</taxon>
        <taxon>Bacillati</taxon>
        <taxon>Actinomycetota</taxon>
        <taxon>Actinomycetes</taxon>
        <taxon>Kineosporiales</taxon>
        <taxon>Kineosporiaceae</taxon>
        <taxon>Kineococcus</taxon>
    </lineage>
</organism>
<evidence type="ECO:0000256" key="3">
    <source>
        <dbReference type="ARBA" id="ARBA00022989"/>
    </source>
</evidence>
<evidence type="ECO:0000256" key="1">
    <source>
        <dbReference type="ARBA" id="ARBA00004141"/>
    </source>
</evidence>
<dbReference type="AlphaFoldDB" id="A0A2T0R423"/>
<gene>
    <name evidence="5" type="ORF">CLV37_10518</name>
</gene>
<name>A0A2T0R423_9ACTN</name>
<dbReference type="Proteomes" id="UP000238083">
    <property type="component" value="Unassembled WGS sequence"/>
</dbReference>
<evidence type="ECO:0000313" key="5">
    <source>
        <dbReference type="EMBL" id="PRY15094.1"/>
    </source>
</evidence>
<keyword evidence="3" id="KW-1133">Transmembrane helix</keyword>
<dbReference type="InterPro" id="IPR032808">
    <property type="entry name" value="DoxX"/>
</dbReference>
<evidence type="ECO:0000256" key="2">
    <source>
        <dbReference type="ARBA" id="ARBA00022692"/>
    </source>
</evidence>
<dbReference type="RefSeq" id="WP_106210241.1">
    <property type="nucleotide sequence ID" value="NZ_PVZF01000005.1"/>
</dbReference>
<dbReference type="Pfam" id="PF07681">
    <property type="entry name" value="DoxX"/>
    <property type="match status" value="1"/>
</dbReference>
<evidence type="ECO:0000313" key="6">
    <source>
        <dbReference type="Proteomes" id="UP000238083"/>
    </source>
</evidence>
<keyword evidence="6" id="KW-1185">Reference proteome</keyword>
<accession>A0A2T0R423</accession>
<comment type="subcellular location">
    <subcellularLocation>
        <location evidence="1">Membrane</location>
        <topology evidence="1">Multi-pass membrane protein</topology>
    </subcellularLocation>
</comment>
<dbReference type="GO" id="GO:0016020">
    <property type="term" value="C:membrane"/>
    <property type="evidence" value="ECO:0007669"/>
    <property type="project" value="UniProtKB-SubCell"/>
</dbReference>
<reference evidence="5 6" key="1">
    <citation type="submission" date="2018-03" db="EMBL/GenBank/DDBJ databases">
        <title>Genomic Encyclopedia of Archaeal and Bacterial Type Strains, Phase II (KMG-II): from individual species to whole genera.</title>
        <authorList>
            <person name="Goeker M."/>
        </authorList>
    </citation>
    <scope>NUCLEOTIDE SEQUENCE [LARGE SCALE GENOMIC DNA]</scope>
    <source>
        <strain evidence="5 6">DSM 19711</strain>
    </source>
</reference>
<protein>
    <submittedName>
        <fullName evidence="5">Putative membrane protein YphA (DoxX/SURF4 family)</fullName>
    </submittedName>
</protein>
<comment type="caution">
    <text evidence="5">The sequence shown here is derived from an EMBL/GenBank/DDBJ whole genome shotgun (WGS) entry which is preliminary data.</text>
</comment>
<keyword evidence="4" id="KW-0472">Membrane</keyword>